<evidence type="ECO:0000313" key="2">
    <source>
        <dbReference type="Proteomes" id="UP000188637"/>
    </source>
</evidence>
<proteinExistence type="predicted"/>
<sequence>MKIIKSILLLICLGTNVLATEYITSSWKLSDIQSAQENINPIIVTSKLTQENINPIIKSKGDTSEIKKTFSDVNNVLSKTKSVDLPFEYSAMPYDYDPQEERILREKLSNLERYSQGAFGTDVYRTINVPYFPQENGYYCGPATIKQVMHYFNGTSYEQSDIANSLYTNTSGTDMTYLHKYLNIVTDEQYIYYEKATADFYEWLDIIIYNIMNNKPVILDVTIRERGAFPYTTAGHFLNISGVDTKNRRLRLTDPSSIHGGNVWYDWNDVYDANHAHFRQAIIW</sequence>
<evidence type="ECO:0000313" key="1">
    <source>
        <dbReference type="EMBL" id="ONI45528.1"/>
    </source>
</evidence>
<dbReference type="EMBL" id="LJHD01000056">
    <property type="protein sequence ID" value="ONI45528.1"/>
    <property type="molecule type" value="Genomic_DNA"/>
</dbReference>
<keyword evidence="2" id="KW-1185">Reference proteome</keyword>
<protein>
    <submittedName>
        <fullName evidence="1">Uncharacterized protein</fullName>
    </submittedName>
</protein>
<name>A0ACC8XIZ8_9FIRM</name>
<gene>
    <name evidence="1" type="ORF">AN640_04450</name>
</gene>
<accession>A0ACC8XIZ8</accession>
<dbReference type="Proteomes" id="UP000188637">
    <property type="component" value="Unassembled WGS sequence"/>
</dbReference>
<organism evidence="1 2">
    <name type="scientific">Candidatus Epulonipiscium fishelsonii</name>
    <dbReference type="NCBI Taxonomy" id="77094"/>
    <lineage>
        <taxon>Bacteria</taxon>
        <taxon>Bacillati</taxon>
        <taxon>Bacillota</taxon>
        <taxon>Clostridia</taxon>
        <taxon>Lachnospirales</taxon>
        <taxon>Lachnospiraceae</taxon>
        <taxon>Candidatus Epulonipiscium</taxon>
    </lineage>
</organism>
<comment type="caution">
    <text evidence="1">The sequence shown here is derived from an EMBL/GenBank/DDBJ whole genome shotgun (WGS) entry which is preliminary data.</text>
</comment>
<reference evidence="1" key="1">
    <citation type="submission" date="2016-08" db="EMBL/GenBank/DDBJ databases">
        <authorList>
            <person name="Ngugi D.K."/>
            <person name="Miyake S."/>
            <person name="Stingl U."/>
        </authorList>
    </citation>
    <scope>NUCLEOTIDE SEQUENCE</scope>
    <source>
        <strain evidence="1">SCG-D08WGA-EpuloA1</strain>
    </source>
</reference>